<evidence type="ECO:0000256" key="9">
    <source>
        <dbReference type="ARBA" id="ARBA00039865"/>
    </source>
</evidence>
<name>A0A8H7VWT9_9FUNG</name>
<dbReference type="InterPro" id="IPR057530">
    <property type="entry name" value="TIM-barrel_MTC6"/>
</dbReference>
<dbReference type="Proteomes" id="UP000613177">
    <property type="component" value="Unassembled WGS sequence"/>
</dbReference>
<comment type="caution">
    <text evidence="12">The sequence shown here is derived from an EMBL/GenBank/DDBJ whole genome shotgun (WGS) entry which is preliminary data.</text>
</comment>
<dbReference type="SUPFAM" id="SSF56436">
    <property type="entry name" value="C-type lectin-like"/>
    <property type="match status" value="1"/>
</dbReference>
<proteinExistence type="inferred from homology"/>
<comment type="subcellular location">
    <subcellularLocation>
        <location evidence="1">Membrane</location>
        <topology evidence="1">Single-pass type I membrane protein</topology>
    </subcellularLocation>
</comment>
<feature type="non-terminal residue" evidence="12">
    <location>
        <position position="1"/>
    </location>
</feature>
<feature type="transmembrane region" description="Helical" evidence="10">
    <location>
        <begin position="369"/>
        <end position="393"/>
    </location>
</feature>
<evidence type="ECO:0000256" key="7">
    <source>
        <dbReference type="ARBA" id="ARBA00037703"/>
    </source>
</evidence>
<keyword evidence="5 10" id="KW-0472">Membrane</keyword>
<evidence type="ECO:0000256" key="4">
    <source>
        <dbReference type="ARBA" id="ARBA00022989"/>
    </source>
</evidence>
<keyword evidence="6" id="KW-0325">Glycoprotein</keyword>
<protein>
    <recommendedName>
        <fullName evidence="9">Maintenance of telomere capping protein 6</fullName>
    </recommendedName>
</protein>
<dbReference type="PANTHER" id="PTHR35518:SF2">
    <property type="entry name" value="MAINTENANCE OF TELOMERE CAPPING PROTEIN 6"/>
    <property type="match status" value="1"/>
</dbReference>
<gene>
    <name evidence="12" type="ORF">INT48_000772</name>
</gene>
<evidence type="ECO:0000256" key="1">
    <source>
        <dbReference type="ARBA" id="ARBA00004479"/>
    </source>
</evidence>
<sequence>MTPPLTGNMSLPLRIQRDIAVNVTINQFIWPALDMSTAFFGSNYTKQRFSQIDQPLWMGYKRIILDLYWNSSHWQLCPTLNCSFTFTDYVLALNRYLLSTEVTTDPTQTNLITLILNLHNNNNNSAVTTDLSSIILKSVSPFRIYTPSNLTLDRVNATLLVHASDLKWPPLLYIIKQKVQLLIGFGDTSLSQDSVTVSSHDKALIFGQHALSNTVEHYNCQQDPTSWSFVRDAQVPFTFNTSSDLVRCGYSPVFTHSTSSSDILSTIWSWEIDQPDSEDGAKRCASINQSTGRWITSDCADTLRVACRLATDVDQWVLTDTAYNYDRSLTACPSNYIFDIPRQPRQNLYLLQAMQNANLSHGEKGQVEYLGLIKTSVVAGVIILLLVSIFTWVKCARLWRNRNSKARKAMVKAMLSRREYVTVPVKLIFRYRI</sequence>
<dbReference type="InterPro" id="IPR051008">
    <property type="entry name" value="Telomere_Capping_Maintenance"/>
</dbReference>
<evidence type="ECO:0000256" key="6">
    <source>
        <dbReference type="ARBA" id="ARBA00023180"/>
    </source>
</evidence>
<evidence type="ECO:0000256" key="8">
    <source>
        <dbReference type="ARBA" id="ARBA00038159"/>
    </source>
</evidence>
<keyword evidence="4 10" id="KW-1133">Transmembrane helix</keyword>
<dbReference type="PANTHER" id="PTHR35518">
    <property type="entry name" value="MAINTENANCE OF TELOMOERE CAPPING"/>
    <property type="match status" value="1"/>
</dbReference>
<evidence type="ECO:0000313" key="12">
    <source>
        <dbReference type="EMBL" id="KAG2234322.1"/>
    </source>
</evidence>
<keyword evidence="3" id="KW-0732">Signal</keyword>
<evidence type="ECO:0000256" key="2">
    <source>
        <dbReference type="ARBA" id="ARBA00022692"/>
    </source>
</evidence>
<keyword evidence="2 10" id="KW-0812">Transmembrane</keyword>
<dbReference type="InterPro" id="IPR016187">
    <property type="entry name" value="CTDL_fold"/>
</dbReference>
<dbReference type="AlphaFoldDB" id="A0A8H7VWT9"/>
<feature type="domain" description="MTC6 partial TIM-barrel" evidence="11">
    <location>
        <begin position="3"/>
        <end position="264"/>
    </location>
</feature>
<dbReference type="EMBL" id="JAEPRE010000056">
    <property type="protein sequence ID" value="KAG2234322.1"/>
    <property type="molecule type" value="Genomic_DNA"/>
</dbReference>
<evidence type="ECO:0000313" key="13">
    <source>
        <dbReference type="Proteomes" id="UP000613177"/>
    </source>
</evidence>
<keyword evidence="13" id="KW-1185">Reference proteome</keyword>
<dbReference type="Pfam" id="PF25506">
    <property type="entry name" value="TIM-barrel_MTC6"/>
    <property type="match status" value="1"/>
</dbReference>
<evidence type="ECO:0000256" key="10">
    <source>
        <dbReference type="SAM" id="Phobius"/>
    </source>
</evidence>
<organism evidence="12 13">
    <name type="scientific">Thamnidium elegans</name>
    <dbReference type="NCBI Taxonomy" id="101142"/>
    <lineage>
        <taxon>Eukaryota</taxon>
        <taxon>Fungi</taxon>
        <taxon>Fungi incertae sedis</taxon>
        <taxon>Mucoromycota</taxon>
        <taxon>Mucoromycotina</taxon>
        <taxon>Mucoromycetes</taxon>
        <taxon>Mucorales</taxon>
        <taxon>Mucorineae</taxon>
        <taxon>Mucoraceae</taxon>
        <taxon>Thamnidium</taxon>
    </lineage>
</organism>
<evidence type="ECO:0000259" key="11">
    <source>
        <dbReference type="Pfam" id="PF25506"/>
    </source>
</evidence>
<evidence type="ECO:0000256" key="5">
    <source>
        <dbReference type="ARBA" id="ARBA00023136"/>
    </source>
</evidence>
<comment type="function">
    <text evidence="7">May be involved in telomere capping.</text>
</comment>
<reference evidence="12" key="1">
    <citation type="submission" date="2021-01" db="EMBL/GenBank/DDBJ databases">
        <title>Metabolic potential, ecology and presence of endohyphal bacteria is reflected in genomic diversity of Mucoromycotina.</title>
        <authorList>
            <person name="Muszewska A."/>
            <person name="Okrasinska A."/>
            <person name="Steczkiewicz K."/>
            <person name="Drgas O."/>
            <person name="Orlowska M."/>
            <person name="Perlinska-Lenart U."/>
            <person name="Aleksandrzak-Piekarczyk T."/>
            <person name="Szatraj K."/>
            <person name="Zielenkiewicz U."/>
            <person name="Pilsyk S."/>
            <person name="Malc E."/>
            <person name="Mieczkowski P."/>
            <person name="Kruszewska J.S."/>
            <person name="Biernat P."/>
            <person name="Pawlowska J."/>
        </authorList>
    </citation>
    <scope>NUCLEOTIDE SEQUENCE</scope>
    <source>
        <strain evidence="12">WA0000018081</strain>
    </source>
</reference>
<accession>A0A8H7VWT9</accession>
<comment type="similarity">
    <text evidence="8">Belongs to the MTC6 family.</text>
</comment>
<dbReference type="GO" id="GO:0016020">
    <property type="term" value="C:membrane"/>
    <property type="evidence" value="ECO:0007669"/>
    <property type="project" value="UniProtKB-SubCell"/>
</dbReference>
<evidence type="ECO:0000256" key="3">
    <source>
        <dbReference type="ARBA" id="ARBA00022729"/>
    </source>
</evidence>